<gene>
    <name evidence="2" type="ORF">LAESUDRAFT_602260</name>
</gene>
<dbReference type="Proteomes" id="UP000076871">
    <property type="component" value="Unassembled WGS sequence"/>
</dbReference>
<dbReference type="InterPro" id="IPR000210">
    <property type="entry name" value="BTB/POZ_dom"/>
</dbReference>
<dbReference type="InParanoid" id="A0A165APM0"/>
<dbReference type="CDD" id="cd18186">
    <property type="entry name" value="BTB_POZ_ZBTB_KLHL-like"/>
    <property type="match status" value="1"/>
</dbReference>
<dbReference type="EMBL" id="KV427902">
    <property type="protein sequence ID" value="KZS99416.1"/>
    <property type="molecule type" value="Genomic_DNA"/>
</dbReference>
<dbReference type="GeneID" id="63820107"/>
<evidence type="ECO:0000313" key="2">
    <source>
        <dbReference type="EMBL" id="KZS99416.1"/>
    </source>
</evidence>
<name>A0A165APM0_9APHY</name>
<keyword evidence="3" id="KW-1185">Reference proteome</keyword>
<feature type="domain" description="BTB" evidence="1">
    <location>
        <begin position="13"/>
        <end position="82"/>
    </location>
</feature>
<sequence length="87" mass="9508">PTRAAAPFNKNSADIIFRTADEVDFHLHKAVLMLASSMFEGMFSIPQPTAINAAEVDFETDLPIVPVTETSKTLDALLRLCYPTADP</sequence>
<accession>A0A165APM0</accession>
<dbReference type="OrthoDB" id="3357985at2759"/>
<dbReference type="Pfam" id="PF00651">
    <property type="entry name" value="BTB"/>
    <property type="match status" value="1"/>
</dbReference>
<evidence type="ECO:0000313" key="3">
    <source>
        <dbReference type="Proteomes" id="UP000076871"/>
    </source>
</evidence>
<dbReference type="PROSITE" id="PS50097">
    <property type="entry name" value="BTB"/>
    <property type="match status" value="1"/>
</dbReference>
<feature type="non-terminal residue" evidence="2">
    <location>
        <position position="87"/>
    </location>
</feature>
<dbReference type="AlphaFoldDB" id="A0A165APM0"/>
<organism evidence="2 3">
    <name type="scientific">Laetiporus sulphureus 93-53</name>
    <dbReference type="NCBI Taxonomy" id="1314785"/>
    <lineage>
        <taxon>Eukaryota</taxon>
        <taxon>Fungi</taxon>
        <taxon>Dikarya</taxon>
        <taxon>Basidiomycota</taxon>
        <taxon>Agaricomycotina</taxon>
        <taxon>Agaricomycetes</taxon>
        <taxon>Polyporales</taxon>
        <taxon>Laetiporus</taxon>
    </lineage>
</organism>
<feature type="non-terminal residue" evidence="2">
    <location>
        <position position="1"/>
    </location>
</feature>
<dbReference type="SUPFAM" id="SSF54695">
    <property type="entry name" value="POZ domain"/>
    <property type="match status" value="1"/>
</dbReference>
<proteinExistence type="predicted"/>
<dbReference type="Gene3D" id="3.30.710.10">
    <property type="entry name" value="Potassium Channel Kv1.1, Chain A"/>
    <property type="match status" value="1"/>
</dbReference>
<dbReference type="RefSeq" id="XP_040757157.1">
    <property type="nucleotide sequence ID" value="XM_040903076.1"/>
</dbReference>
<dbReference type="InterPro" id="IPR011333">
    <property type="entry name" value="SKP1/BTB/POZ_sf"/>
</dbReference>
<reference evidence="2 3" key="1">
    <citation type="journal article" date="2016" name="Mol. Biol. Evol.">
        <title>Comparative Genomics of Early-Diverging Mushroom-Forming Fungi Provides Insights into the Origins of Lignocellulose Decay Capabilities.</title>
        <authorList>
            <person name="Nagy L.G."/>
            <person name="Riley R."/>
            <person name="Tritt A."/>
            <person name="Adam C."/>
            <person name="Daum C."/>
            <person name="Floudas D."/>
            <person name="Sun H."/>
            <person name="Yadav J.S."/>
            <person name="Pangilinan J."/>
            <person name="Larsson K.H."/>
            <person name="Matsuura K."/>
            <person name="Barry K."/>
            <person name="Labutti K."/>
            <person name="Kuo R."/>
            <person name="Ohm R.A."/>
            <person name="Bhattacharya S.S."/>
            <person name="Shirouzu T."/>
            <person name="Yoshinaga Y."/>
            <person name="Martin F.M."/>
            <person name="Grigoriev I.V."/>
            <person name="Hibbett D.S."/>
        </authorList>
    </citation>
    <scope>NUCLEOTIDE SEQUENCE [LARGE SCALE GENOMIC DNA]</scope>
    <source>
        <strain evidence="2 3">93-53</strain>
    </source>
</reference>
<evidence type="ECO:0000259" key="1">
    <source>
        <dbReference type="PROSITE" id="PS50097"/>
    </source>
</evidence>
<protein>
    <recommendedName>
        <fullName evidence="1">BTB domain-containing protein</fullName>
    </recommendedName>
</protein>